<accession>A0ACC2F1V1</accession>
<proteinExistence type="predicted"/>
<dbReference type="Proteomes" id="UP001157502">
    <property type="component" value="Chromosome 36"/>
</dbReference>
<keyword evidence="2" id="KW-1185">Reference proteome</keyword>
<name>A0ACC2F1V1_DALPE</name>
<dbReference type="EMBL" id="CM055763">
    <property type="protein sequence ID" value="KAJ7985200.1"/>
    <property type="molecule type" value="Genomic_DNA"/>
</dbReference>
<protein>
    <submittedName>
        <fullName evidence="1">Uncharacterized protein</fullName>
    </submittedName>
</protein>
<evidence type="ECO:0000313" key="2">
    <source>
        <dbReference type="Proteomes" id="UP001157502"/>
    </source>
</evidence>
<gene>
    <name evidence="1" type="ORF">DPEC_G00349610</name>
</gene>
<organism evidence="1 2">
    <name type="scientific">Dallia pectoralis</name>
    <name type="common">Alaska blackfish</name>
    <dbReference type="NCBI Taxonomy" id="75939"/>
    <lineage>
        <taxon>Eukaryota</taxon>
        <taxon>Metazoa</taxon>
        <taxon>Chordata</taxon>
        <taxon>Craniata</taxon>
        <taxon>Vertebrata</taxon>
        <taxon>Euteleostomi</taxon>
        <taxon>Actinopterygii</taxon>
        <taxon>Neopterygii</taxon>
        <taxon>Teleostei</taxon>
        <taxon>Protacanthopterygii</taxon>
        <taxon>Esociformes</taxon>
        <taxon>Umbridae</taxon>
        <taxon>Dallia</taxon>
    </lineage>
</organism>
<reference evidence="1" key="1">
    <citation type="submission" date="2021-05" db="EMBL/GenBank/DDBJ databases">
        <authorList>
            <person name="Pan Q."/>
            <person name="Jouanno E."/>
            <person name="Zahm M."/>
            <person name="Klopp C."/>
            <person name="Cabau C."/>
            <person name="Louis A."/>
            <person name="Berthelot C."/>
            <person name="Parey E."/>
            <person name="Roest Crollius H."/>
            <person name="Montfort J."/>
            <person name="Robinson-Rechavi M."/>
            <person name="Bouchez O."/>
            <person name="Lampietro C."/>
            <person name="Lopez Roques C."/>
            <person name="Donnadieu C."/>
            <person name="Postlethwait J."/>
            <person name="Bobe J."/>
            <person name="Dillon D."/>
            <person name="Chandos A."/>
            <person name="von Hippel F."/>
            <person name="Guiguen Y."/>
        </authorList>
    </citation>
    <scope>NUCLEOTIDE SEQUENCE</scope>
    <source>
        <strain evidence="1">YG-Jan2019</strain>
    </source>
</reference>
<sequence length="275" mass="31563">MFLFLVLPNSYFVCIRFIVPPPFSLHPSGRDRHVSPSSLFLWHSPRILPQTMALSSGPISVYVALHMFCTHPILTYFYLTSLAAGSGASAGSSSGPLTPYDALYYTGVRAYFSEDWDRAAELLEKSMSTREALFRIRRQCHDECVSAGRERLAKLDVENGSVWDLWAVDWIQRRAECVRFCLERSVTPSGQLPVSLDISYEFNTRNPYNFLQVVYWKLGKVQKAASAAHTFFMANPSHLEMRNNIEKYRRMEGVTEDAFQDREMEEKQVSRFRTS</sequence>
<evidence type="ECO:0000313" key="1">
    <source>
        <dbReference type="EMBL" id="KAJ7985200.1"/>
    </source>
</evidence>
<comment type="caution">
    <text evidence="1">The sequence shown here is derived from an EMBL/GenBank/DDBJ whole genome shotgun (WGS) entry which is preliminary data.</text>
</comment>